<name>A0A318IM73_BURPY</name>
<evidence type="ECO:0000313" key="9">
    <source>
        <dbReference type="Proteomes" id="UP000247755"/>
    </source>
</evidence>
<evidence type="ECO:0000256" key="4">
    <source>
        <dbReference type="ARBA" id="ARBA00022729"/>
    </source>
</evidence>
<dbReference type="GO" id="GO:0046872">
    <property type="term" value="F:metal ion binding"/>
    <property type="evidence" value="ECO:0007669"/>
    <property type="project" value="UniProtKB-KW"/>
</dbReference>
<dbReference type="GO" id="GO:0052689">
    <property type="term" value="F:carboxylic ester hydrolase activity"/>
    <property type="evidence" value="ECO:0007669"/>
    <property type="project" value="UniProtKB-KW"/>
</dbReference>
<dbReference type="RefSeq" id="WP_072437995.1">
    <property type="nucleotide sequence ID" value="NZ_QJJY01000005.1"/>
</dbReference>
<keyword evidence="6" id="KW-0106">Calcium</keyword>
<organism evidence="8 9">
    <name type="scientific">Burkholderia pyrrocinia</name>
    <name type="common">Pseudomonas pyrrocinia</name>
    <dbReference type="NCBI Taxonomy" id="60550"/>
    <lineage>
        <taxon>Bacteria</taxon>
        <taxon>Pseudomonadati</taxon>
        <taxon>Pseudomonadota</taxon>
        <taxon>Betaproteobacteria</taxon>
        <taxon>Burkholderiales</taxon>
        <taxon>Burkholderiaceae</taxon>
        <taxon>Burkholderia</taxon>
        <taxon>Burkholderia cepacia complex</taxon>
    </lineage>
</organism>
<evidence type="ECO:0000256" key="7">
    <source>
        <dbReference type="ARBA" id="ARBA00023157"/>
    </source>
</evidence>
<proteinExistence type="inferred from homology"/>
<evidence type="ECO:0000313" key="8">
    <source>
        <dbReference type="EMBL" id="PXX37076.1"/>
    </source>
</evidence>
<evidence type="ECO:0000256" key="6">
    <source>
        <dbReference type="ARBA" id="ARBA00022837"/>
    </source>
</evidence>
<keyword evidence="2" id="KW-0719">Serine esterase</keyword>
<keyword evidence="7" id="KW-1015">Disulfide bond</keyword>
<dbReference type="PANTHER" id="PTHR33938">
    <property type="entry name" value="FERULOYL ESTERASE B-RELATED"/>
    <property type="match status" value="1"/>
</dbReference>
<protein>
    <submittedName>
        <fullName evidence="8">Feruloyl esterase</fullName>
    </submittedName>
</protein>
<evidence type="ECO:0000256" key="2">
    <source>
        <dbReference type="ARBA" id="ARBA00022487"/>
    </source>
</evidence>
<dbReference type="PROSITE" id="PS51257">
    <property type="entry name" value="PROKAR_LIPOPROTEIN"/>
    <property type="match status" value="1"/>
</dbReference>
<dbReference type="PANTHER" id="PTHR33938:SF15">
    <property type="entry name" value="FERULOYL ESTERASE B-RELATED"/>
    <property type="match status" value="1"/>
</dbReference>
<evidence type="ECO:0000256" key="5">
    <source>
        <dbReference type="ARBA" id="ARBA00022801"/>
    </source>
</evidence>
<evidence type="ECO:0000256" key="1">
    <source>
        <dbReference type="ARBA" id="ARBA00006249"/>
    </source>
</evidence>
<keyword evidence="5" id="KW-0378">Hydrolase</keyword>
<comment type="similarity">
    <text evidence="1">Belongs to the tannase family.</text>
</comment>
<dbReference type="SUPFAM" id="SSF53474">
    <property type="entry name" value="alpha/beta-Hydrolases"/>
    <property type="match status" value="1"/>
</dbReference>
<dbReference type="InterPro" id="IPR011118">
    <property type="entry name" value="Tannase/feruloyl_esterase"/>
</dbReference>
<gene>
    <name evidence="8" type="ORF">NA66_1005215</name>
</gene>
<reference evidence="8 9" key="1">
    <citation type="submission" date="2018-05" db="EMBL/GenBank/DDBJ databases">
        <title>Comparative genomics of bacterial root endophytes of switchgrass collected from native prairies over two seasons.</title>
        <authorList>
            <person name="Tang Y."/>
        </authorList>
    </citation>
    <scope>NUCLEOTIDE SEQUENCE [LARGE SCALE GENOMIC DNA]</scope>
    <source>
        <strain evidence="8 9">NFIX32</strain>
    </source>
</reference>
<dbReference type="InterPro" id="IPR029058">
    <property type="entry name" value="AB_hydrolase_fold"/>
</dbReference>
<dbReference type="EMBL" id="QJJY01000005">
    <property type="protein sequence ID" value="PXX37076.1"/>
    <property type="molecule type" value="Genomic_DNA"/>
</dbReference>
<keyword evidence="3" id="KW-0479">Metal-binding</keyword>
<dbReference type="AlphaFoldDB" id="A0A318IM73"/>
<keyword evidence="4" id="KW-0732">Signal</keyword>
<dbReference type="Pfam" id="PF07519">
    <property type="entry name" value="Tannase"/>
    <property type="match status" value="1"/>
</dbReference>
<dbReference type="Proteomes" id="UP000247755">
    <property type="component" value="Unassembled WGS sequence"/>
</dbReference>
<accession>A0A318IM73</accession>
<dbReference type="Gene3D" id="3.40.50.1820">
    <property type="entry name" value="alpha/beta hydrolase"/>
    <property type="match status" value="1"/>
</dbReference>
<evidence type="ECO:0000256" key="3">
    <source>
        <dbReference type="ARBA" id="ARBA00022723"/>
    </source>
</evidence>
<comment type="caution">
    <text evidence="8">The sequence shown here is derived from an EMBL/GenBank/DDBJ whole genome shotgun (WGS) entry which is preliminary data.</text>
</comment>
<sequence>MRKTPKQPVLAMTLAVIASLGISGCGGSDDAPPPRISLSAQQACDALKGKSAGGASVTDASMVPATSAGPAYCKVSALISPQLVMQVQLPDNWNGKLLYAGGGGYDGSIQNFVWSGPEILKAGYAIVQSNGGHIGTSVADASFAADPFLASMFGSGSVPTTAAAAKDMLHLVYGKAPDRSYYEGCSNGGREGLMAIQRNPDLFDGVIVRAPAYDWPGFMGAFNRNAKAIAAPGAAFTAGKILLLAKAVRDTCDAADGIADGVVSNPSACNFDPAVLRCPGGSDAGDSCLSDAQLAVANTWTSASSFANGAYTYQGWALTGNEDDPGGWPQWLTGATGNGSGSAQFLLQDATVKSYLSNDPNANSLTYDWNSNTAALFTMAELNSATNADLSPFVSHGGKLLLWHGTSDMALSHRATTAYYQKLQATLGASTVGSFARYYQAPGVDHCSGGPGADSVNLVAVLDQWVTKDKAPENLVASKLNTDGSVAFTRPLCQYPQYPRYTGPSNDAKAATLAENYTCTSP</sequence>